<sequence length="103" mass="11536">MYDPSNAFNMDEAGLCYNRAPVGDIWSRKKPDVKASKTRITVAFRANADGTELLPLLYISRARKPLCFKRKMRAEGRNILQLLDNAAPHVSGRLALTDVSVKM</sequence>
<organism evidence="1 2">
    <name type="scientific">Phytophthora fragariaefolia</name>
    <dbReference type="NCBI Taxonomy" id="1490495"/>
    <lineage>
        <taxon>Eukaryota</taxon>
        <taxon>Sar</taxon>
        <taxon>Stramenopiles</taxon>
        <taxon>Oomycota</taxon>
        <taxon>Peronosporomycetes</taxon>
        <taxon>Peronosporales</taxon>
        <taxon>Peronosporaceae</taxon>
        <taxon>Phytophthora</taxon>
    </lineage>
</organism>
<dbReference type="OrthoDB" id="166568at2759"/>
<dbReference type="EMBL" id="BSXT01000520">
    <property type="protein sequence ID" value="GMF29238.1"/>
    <property type="molecule type" value="Genomic_DNA"/>
</dbReference>
<dbReference type="AlphaFoldDB" id="A0A9W6UA86"/>
<name>A0A9W6UA86_9STRA</name>
<comment type="caution">
    <text evidence="1">The sequence shown here is derived from an EMBL/GenBank/DDBJ whole genome shotgun (WGS) entry which is preliminary data.</text>
</comment>
<evidence type="ECO:0000313" key="1">
    <source>
        <dbReference type="EMBL" id="GMF29238.1"/>
    </source>
</evidence>
<gene>
    <name evidence="1" type="ORF">Pfra01_000622500</name>
</gene>
<protein>
    <submittedName>
        <fullName evidence="1">Unnamed protein product</fullName>
    </submittedName>
</protein>
<evidence type="ECO:0000313" key="2">
    <source>
        <dbReference type="Proteomes" id="UP001165121"/>
    </source>
</evidence>
<reference evidence="1" key="1">
    <citation type="submission" date="2023-04" db="EMBL/GenBank/DDBJ databases">
        <title>Phytophthora fragariaefolia NBRC 109709.</title>
        <authorList>
            <person name="Ichikawa N."/>
            <person name="Sato H."/>
            <person name="Tonouchi N."/>
        </authorList>
    </citation>
    <scope>NUCLEOTIDE SEQUENCE</scope>
    <source>
        <strain evidence="1">NBRC 109709</strain>
    </source>
</reference>
<accession>A0A9W6UA86</accession>
<dbReference type="Proteomes" id="UP001165121">
    <property type="component" value="Unassembled WGS sequence"/>
</dbReference>
<keyword evidence="2" id="KW-1185">Reference proteome</keyword>
<proteinExistence type="predicted"/>